<gene>
    <name evidence="6" type="ORF">JW613_01900</name>
</gene>
<dbReference type="PANTHER" id="PTHR43585">
    <property type="entry name" value="FUMIPYRROLE BIOSYNTHESIS PROTEIN C"/>
    <property type="match status" value="1"/>
</dbReference>
<evidence type="ECO:0000256" key="2">
    <source>
        <dbReference type="ARBA" id="ARBA00022741"/>
    </source>
</evidence>
<sequence>MTLLLVGAGSQVYREYLLASVATEYDVHLLADRAPAWEAAYLSGHSVVDTSDVAAMATAVRQLAVEGVLTWDDTRVVQTAELAELLGLPGSTSRAALACRDKRATRLALDEAGVPQARSVLVTSLPQARAAAARVGYPLVLKPRALNASTGVVQVPSADRLASRFRLARGARTPGAVEVVPGDVLVEEYLDGPEISVDAAWFRGRMEPAFVARKECGFPPYFEETGHLVDGSDPLQGDPAVLEVVARAHRAVGFATGWTHTELRLTAHGPKIVEINARIGGDRIPDIGRLALGTDAALTAARVACGAEPDIRPGRRRVAGVRFCYPDADCLARQVRIDAAALPPSVTKALPIALPGQELRLPPHGQVAGRYALVTAVADTPQECRAELEKAAGAVRLEVLRPLADPRTPNA</sequence>
<evidence type="ECO:0000256" key="1">
    <source>
        <dbReference type="ARBA" id="ARBA00022598"/>
    </source>
</evidence>
<dbReference type="InterPro" id="IPR013815">
    <property type="entry name" value="ATP_grasp_subdomain_1"/>
</dbReference>
<dbReference type="PANTHER" id="PTHR43585:SF2">
    <property type="entry name" value="ATP-GRASP ENZYME FSQD"/>
    <property type="match status" value="1"/>
</dbReference>
<dbReference type="Gene3D" id="3.40.50.20">
    <property type="match status" value="1"/>
</dbReference>
<dbReference type="InterPro" id="IPR052032">
    <property type="entry name" value="ATP-dep_AA_Ligase"/>
</dbReference>
<dbReference type="PROSITE" id="PS50975">
    <property type="entry name" value="ATP_GRASP"/>
    <property type="match status" value="1"/>
</dbReference>
<keyword evidence="1" id="KW-0436">Ligase</keyword>
<evidence type="ECO:0000256" key="4">
    <source>
        <dbReference type="PROSITE-ProRule" id="PRU00409"/>
    </source>
</evidence>
<accession>A0ABS3XP15</accession>
<dbReference type="EMBL" id="JAFFZM010000001">
    <property type="protein sequence ID" value="MBO8197071.1"/>
    <property type="molecule type" value="Genomic_DNA"/>
</dbReference>
<dbReference type="GeneID" id="96257340"/>
<evidence type="ECO:0000259" key="5">
    <source>
        <dbReference type="PROSITE" id="PS50975"/>
    </source>
</evidence>
<organism evidence="6 7">
    <name type="scientific">Streptomyces smyrnaeus</name>
    <dbReference type="NCBI Taxonomy" id="1387713"/>
    <lineage>
        <taxon>Bacteria</taxon>
        <taxon>Bacillati</taxon>
        <taxon>Actinomycetota</taxon>
        <taxon>Actinomycetes</taxon>
        <taxon>Kitasatosporales</taxon>
        <taxon>Streptomycetaceae</taxon>
        <taxon>Streptomyces</taxon>
    </lineage>
</organism>
<reference evidence="6 7" key="1">
    <citation type="submission" date="2021-02" db="EMBL/GenBank/DDBJ databases">
        <title>Streptomyces spirodelae sp. nov., isolated from duckweed.</title>
        <authorList>
            <person name="Saimee Y."/>
            <person name="Duangmal K."/>
        </authorList>
    </citation>
    <scope>NUCLEOTIDE SEQUENCE [LARGE SCALE GENOMIC DNA]</scope>
    <source>
        <strain evidence="6 7">DSM 42105</strain>
    </source>
</reference>
<dbReference type="InterPro" id="IPR011761">
    <property type="entry name" value="ATP-grasp"/>
</dbReference>
<dbReference type="Gene3D" id="3.30.1490.20">
    <property type="entry name" value="ATP-grasp fold, A domain"/>
    <property type="match status" value="1"/>
</dbReference>
<proteinExistence type="predicted"/>
<feature type="domain" description="ATP-grasp" evidence="5">
    <location>
        <begin position="106"/>
        <end position="305"/>
    </location>
</feature>
<evidence type="ECO:0000313" key="6">
    <source>
        <dbReference type="EMBL" id="MBO8197071.1"/>
    </source>
</evidence>
<protein>
    <submittedName>
        <fullName evidence="6">ATP-grasp domain-containing protein</fullName>
    </submittedName>
</protein>
<keyword evidence="3 4" id="KW-0067">ATP-binding</keyword>
<comment type="caution">
    <text evidence="6">The sequence shown here is derived from an EMBL/GenBank/DDBJ whole genome shotgun (WGS) entry which is preliminary data.</text>
</comment>
<dbReference type="SUPFAM" id="SSF56059">
    <property type="entry name" value="Glutathione synthetase ATP-binding domain-like"/>
    <property type="match status" value="1"/>
</dbReference>
<keyword evidence="2 4" id="KW-0547">Nucleotide-binding</keyword>
<keyword evidence="7" id="KW-1185">Reference proteome</keyword>
<dbReference type="Gene3D" id="3.30.470.20">
    <property type="entry name" value="ATP-grasp fold, B domain"/>
    <property type="match status" value="1"/>
</dbReference>
<evidence type="ECO:0000313" key="7">
    <source>
        <dbReference type="Proteomes" id="UP000721954"/>
    </source>
</evidence>
<dbReference type="Proteomes" id="UP000721954">
    <property type="component" value="Unassembled WGS sequence"/>
</dbReference>
<dbReference type="RefSeq" id="WP_209208914.1">
    <property type="nucleotide sequence ID" value="NZ_JAFFZM010000001.1"/>
</dbReference>
<name>A0ABS3XP15_9ACTN</name>
<dbReference type="Pfam" id="PF13535">
    <property type="entry name" value="ATP-grasp_4"/>
    <property type="match status" value="1"/>
</dbReference>
<evidence type="ECO:0000256" key="3">
    <source>
        <dbReference type="ARBA" id="ARBA00022840"/>
    </source>
</evidence>